<dbReference type="EMBL" id="BMYJ01000006">
    <property type="protein sequence ID" value="GHC57611.1"/>
    <property type="molecule type" value="Genomic_DNA"/>
</dbReference>
<organism evidence="2 3">
    <name type="scientific">Neogemmobacter tilapiae</name>
    <dbReference type="NCBI Taxonomy" id="875041"/>
    <lineage>
        <taxon>Bacteria</taxon>
        <taxon>Pseudomonadati</taxon>
        <taxon>Pseudomonadota</taxon>
        <taxon>Alphaproteobacteria</taxon>
        <taxon>Rhodobacterales</taxon>
        <taxon>Paracoccaceae</taxon>
        <taxon>Neogemmobacter</taxon>
    </lineage>
</organism>
<feature type="transmembrane region" description="Helical" evidence="1">
    <location>
        <begin position="68"/>
        <end position="94"/>
    </location>
</feature>
<comment type="caution">
    <text evidence="2">The sequence shown here is derived from an EMBL/GenBank/DDBJ whole genome shotgun (WGS) entry which is preliminary data.</text>
</comment>
<keyword evidence="1" id="KW-1133">Transmembrane helix</keyword>
<evidence type="ECO:0000313" key="2">
    <source>
        <dbReference type="EMBL" id="GHC57611.1"/>
    </source>
</evidence>
<dbReference type="RefSeq" id="WP_189411660.1">
    <property type="nucleotide sequence ID" value="NZ_BMYJ01000006.1"/>
</dbReference>
<reference evidence="2" key="1">
    <citation type="journal article" date="2014" name="Int. J. Syst. Evol. Microbiol.">
        <title>Complete genome sequence of Corynebacterium casei LMG S-19264T (=DSM 44701T), isolated from a smear-ripened cheese.</title>
        <authorList>
            <consortium name="US DOE Joint Genome Institute (JGI-PGF)"/>
            <person name="Walter F."/>
            <person name="Albersmeier A."/>
            <person name="Kalinowski J."/>
            <person name="Ruckert C."/>
        </authorList>
    </citation>
    <scope>NUCLEOTIDE SEQUENCE</scope>
    <source>
        <strain evidence="2">KCTC 23310</strain>
    </source>
</reference>
<sequence length="171" mass="18330">MSDTVESPVIEAADAASVEPEDTTPRPQLTSFWAIFVGYLAACCVFGSFLGLYLSISSFVADPANSNPFALLTFSTLYLTFFASIFAWPGFIFLRSLLHVTGRKDPVSFAVAGLLNVAIMAVILFGSGDFWRFLEYPPDSIMLPIGFAAGGAAGLVEQYLTMEASVKVSDA</sequence>
<dbReference type="AlphaFoldDB" id="A0A918TPJ8"/>
<evidence type="ECO:0000256" key="1">
    <source>
        <dbReference type="SAM" id="Phobius"/>
    </source>
</evidence>
<feature type="transmembrane region" description="Helical" evidence="1">
    <location>
        <begin position="141"/>
        <end position="160"/>
    </location>
</feature>
<keyword evidence="3" id="KW-1185">Reference proteome</keyword>
<keyword evidence="1" id="KW-0812">Transmembrane</keyword>
<gene>
    <name evidence="2" type="ORF">GCM10007315_21330</name>
</gene>
<keyword evidence="1" id="KW-0472">Membrane</keyword>
<dbReference type="Proteomes" id="UP000638981">
    <property type="component" value="Unassembled WGS sequence"/>
</dbReference>
<accession>A0A918TPJ8</accession>
<reference evidence="2" key="2">
    <citation type="submission" date="2020-09" db="EMBL/GenBank/DDBJ databases">
        <authorList>
            <person name="Sun Q."/>
            <person name="Kim S."/>
        </authorList>
    </citation>
    <scope>NUCLEOTIDE SEQUENCE</scope>
    <source>
        <strain evidence="2">KCTC 23310</strain>
    </source>
</reference>
<name>A0A918TPJ8_9RHOB</name>
<feature type="transmembrane region" description="Helical" evidence="1">
    <location>
        <begin position="32"/>
        <end position="56"/>
    </location>
</feature>
<feature type="transmembrane region" description="Helical" evidence="1">
    <location>
        <begin position="106"/>
        <end position="126"/>
    </location>
</feature>
<protein>
    <submittedName>
        <fullName evidence="2">Uncharacterized protein</fullName>
    </submittedName>
</protein>
<evidence type="ECO:0000313" key="3">
    <source>
        <dbReference type="Proteomes" id="UP000638981"/>
    </source>
</evidence>
<proteinExistence type="predicted"/>